<protein>
    <recommendedName>
        <fullName evidence="7">AP2/ERF domain-containing protein</fullName>
    </recommendedName>
</protein>
<organism evidence="8 9">
    <name type="scientific">Triticum turgidum subsp. durum</name>
    <name type="common">Durum wheat</name>
    <name type="synonym">Triticum durum</name>
    <dbReference type="NCBI Taxonomy" id="4567"/>
    <lineage>
        <taxon>Eukaryota</taxon>
        <taxon>Viridiplantae</taxon>
        <taxon>Streptophyta</taxon>
        <taxon>Embryophyta</taxon>
        <taxon>Tracheophyta</taxon>
        <taxon>Spermatophyta</taxon>
        <taxon>Magnoliopsida</taxon>
        <taxon>Liliopsida</taxon>
        <taxon>Poales</taxon>
        <taxon>Poaceae</taxon>
        <taxon>BOP clade</taxon>
        <taxon>Pooideae</taxon>
        <taxon>Triticodae</taxon>
        <taxon>Triticeae</taxon>
        <taxon>Triticinae</taxon>
        <taxon>Triticum</taxon>
    </lineage>
</organism>
<dbReference type="InterPro" id="IPR036955">
    <property type="entry name" value="AP2/ERF_dom_sf"/>
</dbReference>
<dbReference type="InterPro" id="IPR016177">
    <property type="entry name" value="DNA-bd_dom_sf"/>
</dbReference>
<feature type="region of interest" description="Disordered" evidence="6">
    <location>
        <begin position="102"/>
        <end position="160"/>
    </location>
</feature>
<dbReference type="OMA" id="ARAYNMA"/>
<sequence length="160" mass="18083">MAPKKTTRSKTRFFDVMAKPSGKFGVKFSDAGRRFWLGMYPTVHEATRAYDVAIPAKKKPAVVVGPSESDEATMARFAREHPEYVQAEQEYFWKRDAEEKKKKEVKMEDEAGPSTVIPIKSSEEDWVGMSRRRRTRGATTQTRTSPGHSSAAPTMMSSFI</sequence>
<keyword evidence="9" id="KW-1185">Reference proteome</keyword>
<reference evidence="8 9" key="1">
    <citation type="submission" date="2017-09" db="EMBL/GenBank/DDBJ databases">
        <authorList>
            <consortium name="International Durum Wheat Genome Sequencing Consortium (IDWGSC)"/>
            <person name="Milanesi L."/>
        </authorList>
    </citation>
    <scope>NUCLEOTIDE SEQUENCE [LARGE SCALE GENOMIC DNA]</scope>
    <source>
        <strain evidence="9">cv. Svevo</strain>
    </source>
</reference>
<dbReference type="PROSITE" id="PS51032">
    <property type="entry name" value="AP2_ERF"/>
    <property type="match status" value="1"/>
</dbReference>
<dbReference type="Gramene" id="TRITD3Bv1G012660.1">
    <property type="protein sequence ID" value="TRITD3Bv1G012660.1"/>
    <property type="gene ID" value="TRITD3Bv1G012660"/>
</dbReference>
<evidence type="ECO:0000256" key="6">
    <source>
        <dbReference type="SAM" id="MobiDB-lite"/>
    </source>
</evidence>
<accession>A0A9R1Q6Y9</accession>
<keyword evidence="4" id="KW-0804">Transcription</keyword>
<evidence type="ECO:0000256" key="5">
    <source>
        <dbReference type="ARBA" id="ARBA00023242"/>
    </source>
</evidence>
<gene>
    <name evidence="8" type="ORF">TRITD_3Bv1G012660</name>
</gene>
<evidence type="ECO:0000256" key="4">
    <source>
        <dbReference type="ARBA" id="ARBA00023163"/>
    </source>
</evidence>
<comment type="subcellular location">
    <subcellularLocation>
        <location evidence="1">Nucleus</location>
    </subcellularLocation>
</comment>
<evidence type="ECO:0000313" key="8">
    <source>
        <dbReference type="EMBL" id="VAH71677.1"/>
    </source>
</evidence>
<evidence type="ECO:0000256" key="2">
    <source>
        <dbReference type="ARBA" id="ARBA00023015"/>
    </source>
</evidence>
<name>A0A9R1Q6Y9_TRITD</name>
<feature type="compositionally biased region" description="Polar residues" evidence="6">
    <location>
        <begin position="145"/>
        <end position="160"/>
    </location>
</feature>
<dbReference type="EMBL" id="LT934116">
    <property type="protein sequence ID" value="VAH71677.1"/>
    <property type="molecule type" value="Genomic_DNA"/>
</dbReference>
<feature type="domain" description="AP2/ERF" evidence="7">
    <location>
        <begin position="12"/>
        <end position="67"/>
    </location>
</feature>
<dbReference type="Proteomes" id="UP000324705">
    <property type="component" value="Chromosome 3B"/>
</dbReference>
<keyword evidence="5" id="KW-0539">Nucleus</keyword>
<evidence type="ECO:0000313" key="9">
    <source>
        <dbReference type="Proteomes" id="UP000324705"/>
    </source>
</evidence>
<evidence type="ECO:0000256" key="3">
    <source>
        <dbReference type="ARBA" id="ARBA00023125"/>
    </source>
</evidence>
<dbReference type="GO" id="GO:0003677">
    <property type="term" value="F:DNA binding"/>
    <property type="evidence" value="ECO:0007669"/>
    <property type="project" value="UniProtKB-KW"/>
</dbReference>
<dbReference type="GO" id="GO:0005634">
    <property type="term" value="C:nucleus"/>
    <property type="evidence" value="ECO:0007669"/>
    <property type="project" value="UniProtKB-SubCell"/>
</dbReference>
<dbReference type="SUPFAM" id="SSF54171">
    <property type="entry name" value="DNA-binding domain"/>
    <property type="match status" value="1"/>
</dbReference>
<keyword evidence="2" id="KW-0805">Transcription regulation</keyword>
<keyword evidence="3" id="KW-0238">DNA-binding</keyword>
<dbReference type="Gene3D" id="3.30.730.10">
    <property type="entry name" value="AP2/ERF domain"/>
    <property type="match status" value="1"/>
</dbReference>
<dbReference type="InterPro" id="IPR001471">
    <property type="entry name" value="AP2/ERF_dom"/>
</dbReference>
<dbReference type="GO" id="GO:0003700">
    <property type="term" value="F:DNA-binding transcription factor activity"/>
    <property type="evidence" value="ECO:0007669"/>
    <property type="project" value="InterPro"/>
</dbReference>
<evidence type="ECO:0000256" key="1">
    <source>
        <dbReference type="ARBA" id="ARBA00004123"/>
    </source>
</evidence>
<dbReference type="AlphaFoldDB" id="A0A9R1Q6Y9"/>
<proteinExistence type="predicted"/>
<evidence type="ECO:0000259" key="7">
    <source>
        <dbReference type="PROSITE" id="PS51032"/>
    </source>
</evidence>